<dbReference type="InterPro" id="IPR013094">
    <property type="entry name" value="AB_hydrolase_3"/>
</dbReference>
<dbReference type="PANTHER" id="PTHR48081:SF30">
    <property type="entry name" value="ACETYL-HYDROLASE LIPR-RELATED"/>
    <property type="match status" value="1"/>
</dbReference>
<evidence type="ECO:0000313" key="4">
    <source>
        <dbReference type="EMBL" id="KUG03906.1"/>
    </source>
</evidence>
<protein>
    <submittedName>
        <fullName evidence="4">Lipase/esterase</fullName>
    </submittedName>
</protein>
<feature type="domain" description="Alpha/beta hydrolase fold-3" evidence="3">
    <location>
        <begin position="81"/>
        <end position="282"/>
    </location>
</feature>
<proteinExistence type="inferred from homology"/>
<dbReference type="InterPro" id="IPR050300">
    <property type="entry name" value="GDXG_lipolytic_enzyme"/>
</dbReference>
<evidence type="ECO:0000256" key="2">
    <source>
        <dbReference type="ARBA" id="ARBA00022801"/>
    </source>
</evidence>
<comment type="caution">
    <text evidence="4">The sequence shown here is derived from an EMBL/GenBank/DDBJ whole genome shotgun (WGS) entry which is preliminary data.</text>
</comment>
<dbReference type="PANTHER" id="PTHR48081">
    <property type="entry name" value="AB HYDROLASE SUPERFAMILY PROTEIN C4A8.06C"/>
    <property type="match status" value="1"/>
</dbReference>
<keyword evidence="2" id="KW-0378">Hydrolase</keyword>
<sequence>MASFQSKMFRFMLKNRHLLKGHIKKPVIDFNTSIEELREEVRKDAAKMTKMPDGITINPADFPGFYAEWVIPQNCREDQAILYFHGSGFVMGTSKDHRGLVAKFASRCGVKALVFDYSLAPEHPFPAAINDSVAVYKWMLEIGYQPQNIIFAGDSAGGCIAFSTLLILKDENIPLPQAVVAFSPCTDLTCSGESHKTKAKIDPATPEGATATYTSYYIGNSDPTSPYMSPLYGDLAGLPPVMIQVGEDETLLDDSVRFAQKAKEAGVEVHLHVWEGMFHCFPLLAPMFPEATRAMDEVCEFIHR</sequence>
<dbReference type="InterPro" id="IPR029058">
    <property type="entry name" value="AB_hydrolase_fold"/>
</dbReference>
<reference evidence="4" key="1">
    <citation type="journal article" date="2015" name="Proc. Natl. Acad. Sci. U.S.A.">
        <title>Networks of energetic and metabolic interactions define dynamics in microbial communities.</title>
        <authorList>
            <person name="Embree M."/>
            <person name="Liu J.K."/>
            <person name="Al-Bassam M.M."/>
            <person name="Zengler K."/>
        </authorList>
    </citation>
    <scope>NUCLEOTIDE SEQUENCE</scope>
</reference>
<dbReference type="GO" id="GO:0004806">
    <property type="term" value="F:triacylglycerol lipase activity"/>
    <property type="evidence" value="ECO:0007669"/>
    <property type="project" value="TreeGrafter"/>
</dbReference>
<name>A0A0W8E5M1_9ZZZZ</name>
<accession>A0A0W8E5M1</accession>
<comment type="similarity">
    <text evidence="1">Belongs to the 'GDXG' lipolytic enzyme family.</text>
</comment>
<dbReference type="InterPro" id="IPR033140">
    <property type="entry name" value="Lipase_GDXG_put_SER_AS"/>
</dbReference>
<evidence type="ECO:0000259" key="3">
    <source>
        <dbReference type="Pfam" id="PF07859"/>
    </source>
</evidence>
<dbReference type="SUPFAM" id="SSF53474">
    <property type="entry name" value="alpha/beta-Hydrolases"/>
    <property type="match status" value="1"/>
</dbReference>
<evidence type="ECO:0000256" key="1">
    <source>
        <dbReference type="ARBA" id="ARBA00010515"/>
    </source>
</evidence>
<dbReference type="AlphaFoldDB" id="A0A0W8E5M1"/>
<organism evidence="4">
    <name type="scientific">hydrocarbon metagenome</name>
    <dbReference type="NCBI Taxonomy" id="938273"/>
    <lineage>
        <taxon>unclassified sequences</taxon>
        <taxon>metagenomes</taxon>
        <taxon>ecological metagenomes</taxon>
    </lineage>
</organism>
<dbReference type="Pfam" id="PF07859">
    <property type="entry name" value="Abhydrolase_3"/>
    <property type="match status" value="1"/>
</dbReference>
<dbReference type="EMBL" id="LNQE01001865">
    <property type="protein sequence ID" value="KUG03906.1"/>
    <property type="molecule type" value="Genomic_DNA"/>
</dbReference>
<dbReference type="Gene3D" id="3.40.50.1820">
    <property type="entry name" value="alpha/beta hydrolase"/>
    <property type="match status" value="1"/>
</dbReference>
<gene>
    <name evidence="4" type="ORF">ASZ90_018686</name>
</gene>
<dbReference type="PROSITE" id="PS01174">
    <property type="entry name" value="LIPASE_GDXG_SER"/>
    <property type="match status" value="1"/>
</dbReference>